<dbReference type="InterPro" id="IPR009003">
    <property type="entry name" value="Peptidase_S1_PA"/>
</dbReference>
<accession>A0AB37RBX5</accession>
<protein>
    <recommendedName>
        <fullName evidence="3">Serine protease</fullName>
    </recommendedName>
</protein>
<sequence>MRPSLKLPQRVYHLEDPAAYQLRYELIDEATLPFLVAKAEGNELLQFVVLGKQAGLGEDAYTKAMNWVGRSDRLAYNDFKNAAEWLHTPAIFELDRLFSQSNADELVMSDEKFLEEAIYWRELAEQAAWTELESALLTGTRPVLWQSLPGRPCVHNARFGKGSLFVVGYREQQFAITAKHVVDGVDPSIFRLLLPESQRILPVFPGRQAADESPGNRDDESDIFAWRIDVDKAAPGIEWWSWALDGLFRPASDLAPGQRLYAVGYPYFEENIDVDKFDIVEHPFLASGQLAPKSLVEGVYSITLDEHLPDVDLDGVSGGPVFARFGERFHYVGMCIRGGGTPPHLHFISAEHVIEFLDRVVDSAFAAAP</sequence>
<dbReference type="RefSeq" id="WP_147475007.1">
    <property type="nucleotide sequence ID" value="NZ_RBTW01000056.1"/>
</dbReference>
<evidence type="ECO:0000313" key="2">
    <source>
        <dbReference type="Proteomes" id="UP000271817"/>
    </source>
</evidence>
<gene>
    <name evidence="1" type="ORF">ALP33_04399</name>
</gene>
<proteinExistence type="predicted"/>
<organism evidence="1 2">
    <name type="scientific">Pseudomonas amygdali pv. lachrymans</name>
    <name type="common">Pseudomonas syringae pv. lachrymans</name>
    <dbReference type="NCBI Taxonomy" id="53707"/>
    <lineage>
        <taxon>Bacteria</taxon>
        <taxon>Pseudomonadati</taxon>
        <taxon>Pseudomonadota</taxon>
        <taxon>Gammaproteobacteria</taxon>
        <taxon>Pseudomonadales</taxon>
        <taxon>Pseudomonadaceae</taxon>
        <taxon>Pseudomonas</taxon>
        <taxon>Pseudomonas amygdali</taxon>
    </lineage>
</organism>
<dbReference type="AlphaFoldDB" id="A0AB37RBX5"/>
<dbReference type="EMBL" id="RBTW01000056">
    <property type="protein sequence ID" value="RMU21874.1"/>
    <property type="molecule type" value="Genomic_DNA"/>
</dbReference>
<dbReference type="SUPFAM" id="SSF50494">
    <property type="entry name" value="Trypsin-like serine proteases"/>
    <property type="match status" value="1"/>
</dbReference>
<evidence type="ECO:0000313" key="1">
    <source>
        <dbReference type="EMBL" id="RMU21874.1"/>
    </source>
</evidence>
<reference evidence="1 2" key="1">
    <citation type="submission" date="2018-08" db="EMBL/GenBank/DDBJ databases">
        <title>Recombination of ecologically and evolutionarily significant loci maintains genetic cohesion in the Pseudomonas syringae species complex.</title>
        <authorList>
            <person name="Dillon M."/>
            <person name="Thakur S."/>
            <person name="Almeida R.N.D."/>
            <person name="Weir B.S."/>
            <person name="Guttman D.S."/>
        </authorList>
    </citation>
    <scope>NUCLEOTIDE SEQUENCE [LARGE SCALE GENOMIC DNA]</scope>
    <source>
        <strain evidence="1 2">ICMP 3402</strain>
    </source>
</reference>
<name>A0AB37RBX5_PSEAV</name>
<dbReference type="Proteomes" id="UP000271817">
    <property type="component" value="Unassembled WGS sequence"/>
</dbReference>
<evidence type="ECO:0008006" key="3">
    <source>
        <dbReference type="Google" id="ProtNLM"/>
    </source>
</evidence>
<comment type="caution">
    <text evidence="1">The sequence shown here is derived from an EMBL/GenBank/DDBJ whole genome shotgun (WGS) entry which is preliminary data.</text>
</comment>